<dbReference type="PROSITE" id="PS00571">
    <property type="entry name" value="AMIDASES"/>
    <property type="match status" value="1"/>
</dbReference>
<reference evidence="12" key="1">
    <citation type="submission" date="2020-02" db="EMBL/GenBank/DDBJ databases">
        <authorList>
            <person name="Meier V. D."/>
        </authorList>
    </citation>
    <scope>NUCLEOTIDE SEQUENCE</scope>
    <source>
        <strain evidence="12">AVDCRST_MAG73</strain>
    </source>
</reference>
<comment type="function">
    <text evidence="10">Allows the formation of correctly charged Gln-tRNA(Gln) through the transamidation of misacylated Glu-tRNA(Gln) in organisms which lack glutaminyl-tRNA synthetase. The reaction takes place in the presence of glutamine and ATP through an activated gamma-phospho-Glu-tRNA(Gln).</text>
</comment>
<comment type="subunit">
    <text evidence="2 10">Heterotrimer of A, B and C subunits.</text>
</comment>
<evidence type="ECO:0000256" key="3">
    <source>
        <dbReference type="ARBA" id="ARBA00012739"/>
    </source>
</evidence>
<dbReference type="EMBL" id="CADCWE010000130">
    <property type="protein sequence ID" value="CAA9542527.1"/>
    <property type="molecule type" value="Genomic_DNA"/>
</dbReference>
<evidence type="ECO:0000256" key="8">
    <source>
        <dbReference type="ARBA" id="ARBA00022917"/>
    </source>
</evidence>
<dbReference type="InterPro" id="IPR036928">
    <property type="entry name" value="AS_sf"/>
</dbReference>
<gene>
    <name evidence="10" type="primary">gatA</name>
    <name evidence="12" type="ORF">AVDCRST_MAG73-2085</name>
</gene>
<dbReference type="GO" id="GO:0005524">
    <property type="term" value="F:ATP binding"/>
    <property type="evidence" value="ECO:0007669"/>
    <property type="project" value="UniProtKB-KW"/>
</dbReference>
<keyword evidence="12" id="KW-0808">Transferase</keyword>
<name>A0A6J4UAI5_9BACT</name>
<dbReference type="Pfam" id="PF01425">
    <property type="entry name" value="Amidase"/>
    <property type="match status" value="1"/>
</dbReference>
<feature type="active site" description="Charge relay system" evidence="10">
    <location>
        <position position="91"/>
    </location>
</feature>
<dbReference type="InterPro" id="IPR000120">
    <property type="entry name" value="Amidase"/>
</dbReference>
<dbReference type="GO" id="GO:0030956">
    <property type="term" value="C:glutamyl-tRNA(Gln) amidotransferase complex"/>
    <property type="evidence" value="ECO:0007669"/>
    <property type="project" value="InterPro"/>
</dbReference>
<proteinExistence type="inferred from homology"/>
<feature type="active site" description="Acyl-ester intermediate" evidence="10">
    <location>
        <position position="190"/>
    </location>
</feature>
<evidence type="ECO:0000256" key="4">
    <source>
        <dbReference type="ARBA" id="ARBA00014428"/>
    </source>
</evidence>
<dbReference type="InterPro" id="IPR023631">
    <property type="entry name" value="Amidase_dom"/>
</dbReference>
<protein>
    <recommendedName>
        <fullName evidence="4 10">Glutamyl-tRNA(Gln) amidotransferase subunit A</fullName>
        <shortName evidence="10">Glu-ADT subunit A</shortName>
        <ecNumber evidence="3 10">6.3.5.7</ecNumber>
    </recommendedName>
</protein>
<keyword evidence="6 10" id="KW-0547">Nucleotide-binding</keyword>
<organism evidence="12">
    <name type="scientific">uncultured Thermomicrobiales bacterium</name>
    <dbReference type="NCBI Taxonomy" id="1645740"/>
    <lineage>
        <taxon>Bacteria</taxon>
        <taxon>Pseudomonadati</taxon>
        <taxon>Thermomicrobiota</taxon>
        <taxon>Thermomicrobia</taxon>
        <taxon>Thermomicrobiales</taxon>
        <taxon>environmental samples</taxon>
    </lineage>
</organism>
<dbReference type="GO" id="GO:0006412">
    <property type="term" value="P:translation"/>
    <property type="evidence" value="ECO:0007669"/>
    <property type="project" value="UniProtKB-UniRule"/>
</dbReference>
<dbReference type="AlphaFoldDB" id="A0A6J4UAI5"/>
<evidence type="ECO:0000256" key="5">
    <source>
        <dbReference type="ARBA" id="ARBA00022598"/>
    </source>
</evidence>
<comment type="similarity">
    <text evidence="1 10">Belongs to the amidase family. GatA subfamily.</text>
</comment>
<dbReference type="Gene3D" id="3.90.1300.10">
    <property type="entry name" value="Amidase signature (AS) domain"/>
    <property type="match status" value="1"/>
</dbReference>
<dbReference type="HAMAP" id="MF_00120">
    <property type="entry name" value="GatA"/>
    <property type="match status" value="1"/>
</dbReference>
<evidence type="ECO:0000256" key="7">
    <source>
        <dbReference type="ARBA" id="ARBA00022840"/>
    </source>
</evidence>
<accession>A0A6J4UAI5</accession>
<dbReference type="GO" id="GO:0016740">
    <property type="term" value="F:transferase activity"/>
    <property type="evidence" value="ECO:0007669"/>
    <property type="project" value="UniProtKB-KW"/>
</dbReference>
<dbReference type="InterPro" id="IPR020556">
    <property type="entry name" value="Amidase_CS"/>
</dbReference>
<dbReference type="PIRSF" id="PIRSF001221">
    <property type="entry name" value="Amidase_fungi"/>
    <property type="match status" value="1"/>
</dbReference>
<sequence length="499" mass="52218">MATALDAVGRPATDAPTDLSAAELRRRLDARELSAAEVTEAYLARIAALDPDLRCYITVMADVARAQAAAADDRIARGEAGPLTGIPVALKDNLCTTDADTTAASNILRGFRSPYDATVVTRLRGGGAVFLGKANTDEFAMGSSTENSAFFTTRNPWHTGRVPGGSSGGPAAAVAAGEAALGLGSDTGGSIRQPAGFCGVVGLKPTYGRVSRYGLLAFASSLDQIGPFARTVADAALLLGAIAGQDPMDATSAPEPVPDFAAALAGDADLRGVRIGVAAEYDVDGMEAGVKAAVDAAVGRLADLGAEIVPVRLPHTKYALATYYITAPAEASANLSRYDGVKYGLSVESETLRETYERTRGEGFGAEVKRRIMLGTYALSSGYYDAYYVKAQKVRTLIKRDFDQAFARVDAIVAPTSPTVAFPIGARTDDPYQMYLSDVFTIPANMAGIPGLAVPCGFADGLPVSLQILGKPFDEATILRLGHAYEQSEGWTDRRPDLP</sequence>
<dbReference type="PANTHER" id="PTHR11895:SF151">
    <property type="entry name" value="GLUTAMYL-TRNA(GLN) AMIDOTRANSFERASE SUBUNIT A"/>
    <property type="match status" value="1"/>
</dbReference>
<dbReference type="EC" id="6.3.5.7" evidence="3 10"/>
<feature type="domain" description="Amidase" evidence="11">
    <location>
        <begin position="37"/>
        <end position="479"/>
    </location>
</feature>
<dbReference type="GO" id="GO:0050567">
    <property type="term" value="F:glutaminyl-tRNA synthase (glutamine-hydrolyzing) activity"/>
    <property type="evidence" value="ECO:0007669"/>
    <property type="project" value="UniProtKB-UniRule"/>
</dbReference>
<dbReference type="SUPFAM" id="SSF75304">
    <property type="entry name" value="Amidase signature (AS) enzymes"/>
    <property type="match status" value="1"/>
</dbReference>
<keyword evidence="8 10" id="KW-0648">Protein biosynthesis</keyword>
<dbReference type="PANTHER" id="PTHR11895">
    <property type="entry name" value="TRANSAMIDASE"/>
    <property type="match status" value="1"/>
</dbReference>
<evidence type="ECO:0000256" key="9">
    <source>
        <dbReference type="ARBA" id="ARBA00047407"/>
    </source>
</evidence>
<evidence type="ECO:0000259" key="11">
    <source>
        <dbReference type="Pfam" id="PF01425"/>
    </source>
</evidence>
<evidence type="ECO:0000313" key="12">
    <source>
        <dbReference type="EMBL" id="CAA9542527.1"/>
    </source>
</evidence>
<feature type="active site" description="Charge relay system" evidence="10">
    <location>
        <position position="166"/>
    </location>
</feature>
<dbReference type="InterPro" id="IPR004412">
    <property type="entry name" value="GatA"/>
</dbReference>
<keyword evidence="7 10" id="KW-0067">ATP-binding</keyword>
<keyword evidence="5 10" id="KW-0436">Ligase</keyword>
<evidence type="ECO:0000256" key="1">
    <source>
        <dbReference type="ARBA" id="ARBA00008069"/>
    </source>
</evidence>
<evidence type="ECO:0000256" key="10">
    <source>
        <dbReference type="HAMAP-Rule" id="MF_00120"/>
    </source>
</evidence>
<comment type="catalytic activity">
    <reaction evidence="9 10">
        <text>L-glutamyl-tRNA(Gln) + L-glutamine + ATP + H2O = L-glutaminyl-tRNA(Gln) + L-glutamate + ADP + phosphate + H(+)</text>
        <dbReference type="Rhea" id="RHEA:17521"/>
        <dbReference type="Rhea" id="RHEA-COMP:9681"/>
        <dbReference type="Rhea" id="RHEA-COMP:9684"/>
        <dbReference type="ChEBI" id="CHEBI:15377"/>
        <dbReference type="ChEBI" id="CHEBI:15378"/>
        <dbReference type="ChEBI" id="CHEBI:29985"/>
        <dbReference type="ChEBI" id="CHEBI:30616"/>
        <dbReference type="ChEBI" id="CHEBI:43474"/>
        <dbReference type="ChEBI" id="CHEBI:58359"/>
        <dbReference type="ChEBI" id="CHEBI:78520"/>
        <dbReference type="ChEBI" id="CHEBI:78521"/>
        <dbReference type="ChEBI" id="CHEBI:456216"/>
        <dbReference type="EC" id="6.3.5.7"/>
    </reaction>
</comment>
<evidence type="ECO:0000256" key="2">
    <source>
        <dbReference type="ARBA" id="ARBA00011123"/>
    </source>
</evidence>
<evidence type="ECO:0000256" key="6">
    <source>
        <dbReference type="ARBA" id="ARBA00022741"/>
    </source>
</evidence>
<dbReference type="NCBIfam" id="TIGR00132">
    <property type="entry name" value="gatA"/>
    <property type="match status" value="1"/>
</dbReference>